<gene>
    <name evidence="2" type="ORF">E5334_05570</name>
</gene>
<reference evidence="2 3" key="1">
    <citation type="submission" date="2019-04" db="EMBL/GenBank/DDBJ databases">
        <title>Microbes associate with the intestines of laboratory mice.</title>
        <authorList>
            <person name="Navarre W."/>
            <person name="Wong E."/>
            <person name="Huang K."/>
            <person name="Tropini C."/>
            <person name="Ng K."/>
            <person name="Yu B."/>
        </authorList>
    </citation>
    <scope>NUCLEOTIDE SEQUENCE [LARGE SCALE GENOMIC DNA]</scope>
    <source>
        <strain evidence="2 3">NM07_P-09</strain>
    </source>
</reference>
<dbReference type="Gene3D" id="2.60.40.3350">
    <property type="match status" value="1"/>
</dbReference>
<proteinExistence type="predicted"/>
<evidence type="ECO:0000313" key="2">
    <source>
        <dbReference type="EMBL" id="TGY62137.1"/>
    </source>
</evidence>
<evidence type="ECO:0008006" key="4">
    <source>
        <dbReference type="Google" id="ProtNLM"/>
    </source>
</evidence>
<dbReference type="EMBL" id="SRYE01000003">
    <property type="protein sequence ID" value="TGY62137.1"/>
    <property type="molecule type" value="Genomic_DNA"/>
</dbReference>
<dbReference type="PRINTS" id="PR00833">
    <property type="entry name" value="POAALLERGEN"/>
</dbReference>
<comment type="caution">
    <text evidence="2">The sequence shown here is derived from an EMBL/GenBank/DDBJ whole genome shotgun (WGS) entry which is preliminary data.</text>
</comment>
<feature type="compositionally biased region" description="Low complexity" evidence="1">
    <location>
        <begin position="247"/>
        <end position="257"/>
    </location>
</feature>
<dbReference type="RefSeq" id="WP_136012610.1">
    <property type="nucleotide sequence ID" value="NZ_SRYE01000003.1"/>
</dbReference>
<evidence type="ECO:0000256" key="1">
    <source>
        <dbReference type="SAM" id="MobiDB-lite"/>
    </source>
</evidence>
<feature type="compositionally biased region" description="Basic and acidic residues" evidence="1">
    <location>
        <begin position="262"/>
        <end position="276"/>
    </location>
</feature>
<name>A0A4S2F1C4_9ACTN</name>
<dbReference type="OrthoDB" id="3196973at2"/>
<feature type="region of interest" description="Disordered" evidence="1">
    <location>
        <begin position="247"/>
        <end position="276"/>
    </location>
</feature>
<accession>A0A4S2F1C4</accession>
<dbReference type="Proteomes" id="UP000310263">
    <property type="component" value="Unassembled WGS sequence"/>
</dbReference>
<sequence length="366" mass="36435">MNTHTLELDLSKDGLGAGLVRVGQGDKHGTTIKALIYDGGAEAALTGFTAYLEVLLPNKRNYYRAAAAISGNAATVTVDENKLCSVAGYTDEAYFAFEKDGVRYSTERFAIEILRCVTEGQKPAQSWDDAIDNLISRGNAAVSAANTAAGAANTAADAANKAAARVETAVSSAASAASAATSAAQAANSAATAANTATGAANSAAQAATSAASAANDAAGAANTAANRANQAADRVDKAIADAEAATNGANQAAEKANGSADKADKAAADAHTAADDAREATKRALSVIGSGMGGGASSGGGADSAEVEKLKEDAATLATALVDLTDDYIVIDNTVFTPASRVISTDGGTIELDRASYENGIITLE</sequence>
<dbReference type="AlphaFoldDB" id="A0A4S2F1C4"/>
<evidence type="ECO:0000313" key="3">
    <source>
        <dbReference type="Proteomes" id="UP000310263"/>
    </source>
</evidence>
<keyword evidence="3" id="KW-1185">Reference proteome</keyword>
<organism evidence="2 3">
    <name type="scientific">Muricaecibacterium torontonense</name>
    <dbReference type="NCBI Taxonomy" id="3032871"/>
    <lineage>
        <taxon>Bacteria</taxon>
        <taxon>Bacillati</taxon>
        <taxon>Actinomycetota</taxon>
        <taxon>Coriobacteriia</taxon>
        <taxon>Coriobacteriales</taxon>
        <taxon>Atopobiaceae</taxon>
        <taxon>Muricaecibacterium</taxon>
    </lineage>
</organism>
<protein>
    <recommendedName>
        <fullName evidence="4">DUF2479 domain-containing protein</fullName>
    </recommendedName>
</protein>